<dbReference type="PROSITE" id="PS01228">
    <property type="entry name" value="COF_1"/>
    <property type="match status" value="1"/>
</dbReference>
<dbReference type="Gene3D" id="3.40.50.1000">
    <property type="entry name" value="HAD superfamily/HAD-like"/>
    <property type="match status" value="1"/>
</dbReference>
<dbReference type="Proteomes" id="UP000076623">
    <property type="component" value="Chromosome"/>
</dbReference>
<dbReference type="EMBL" id="CP015378">
    <property type="protein sequence ID" value="ANC76001.1"/>
    <property type="molecule type" value="Genomic_DNA"/>
</dbReference>
<dbReference type="RefSeq" id="WP_066391482.1">
    <property type="nucleotide sequence ID" value="NZ_CP015378.1"/>
</dbReference>
<dbReference type="STRING" id="1221500.ABE65_003905"/>
<evidence type="ECO:0000313" key="2">
    <source>
        <dbReference type="Proteomes" id="UP000076623"/>
    </source>
</evidence>
<protein>
    <recommendedName>
        <fullName evidence="3">HAD family phosphatase</fullName>
    </recommendedName>
</protein>
<gene>
    <name evidence="1" type="ORF">ABE65_003905</name>
</gene>
<dbReference type="AlphaFoldDB" id="A0A160IJJ7"/>
<dbReference type="GO" id="GO:0000287">
    <property type="term" value="F:magnesium ion binding"/>
    <property type="evidence" value="ECO:0007669"/>
    <property type="project" value="TreeGrafter"/>
</dbReference>
<proteinExistence type="predicted"/>
<dbReference type="NCBIfam" id="TIGR00099">
    <property type="entry name" value="Cof-subfamily"/>
    <property type="match status" value="1"/>
</dbReference>
<dbReference type="InterPro" id="IPR023214">
    <property type="entry name" value="HAD_sf"/>
</dbReference>
<reference evidence="1 2" key="1">
    <citation type="submission" date="2016-04" db="EMBL/GenBank/DDBJ databases">
        <title>Complete genome sequence of Fictibacillus phosphorivorans G25-29, a strain toxic to nematodes.</title>
        <authorList>
            <person name="Zheng Z."/>
        </authorList>
    </citation>
    <scope>NUCLEOTIDE SEQUENCE [LARGE SCALE GENOMIC DNA]</scope>
    <source>
        <strain evidence="1 2">G25-29</strain>
    </source>
</reference>
<dbReference type="SUPFAM" id="SSF56784">
    <property type="entry name" value="HAD-like"/>
    <property type="match status" value="1"/>
</dbReference>
<dbReference type="PANTHER" id="PTHR10000">
    <property type="entry name" value="PHOSPHOSERINE PHOSPHATASE"/>
    <property type="match status" value="1"/>
</dbReference>
<dbReference type="InterPro" id="IPR000150">
    <property type="entry name" value="Cof"/>
</dbReference>
<accession>A0A160IJJ7</accession>
<dbReference type="KEGG" id="fpn:ABE65_003905"/>
<keyword evidence="2" id="KW-1185">Reference proteome</keyword>
<dbReference type="PANTHER" id="PTHR10000:SF55">
    <property type="entry name" value="5-AMINO-6-(5-PHOSPHO-D-RIBITYLAMINO)URACIL PHOSPHATASE YCSE"/>
    <property type="match status" value="1"/>
</dbReference>
<dbReference type="SFLD" id="SFLDG01140">
    <property type="entry name" value="C2.B:_Phosphomannomutase_and_P"/>
    <property type="match status" value="1"/>
</dbReference>
<dbReference type="Gene3D" id="3.30.1240.10">
    <property type="match status" value="1"/>
</dbReference>
<name>A0A160IJJ7_9BACL</name>
<dbReference type="NCBIfam" id="TIGR01484">
    <property type="entry name" value="HAD-SF-IIB"/>
    <property type="match status" value="1"/>
</dbReference>
<evidence type="ECO:0008006" key="3">
    <source>
        <dbReference type="Google" id="ProtNLM"/>
    </source>
</evidence>
<dbReference type="PROSITE" id="PS01229">
    <property type="entry name" value="COF_2"/>
    <property type="match status" value="1"/>
</dbReference>
<dbReference type="InterPro" id="IPR006379">
    <property type="entry name" value="HAD-SF_hydro_IIB"/>
</dbReference>
<dbReference type="SFLD" id="SFLDS00003">
    <property type="entry name" value="Haloacid_Dehalogenase"/>
    <property type="match status" value="1"/>
</dbReference>
<dbReference type="CDD" id="cd07516">
    <property type="entry name" value="HAD_Pase"/>
    <property type="match status" value="1"/>
</dbReference>
<dbReference type="InterPro" id="IPR036412">
    <property type="entry name" value="HAD-like_sf"/>
</dbReference>
<dbReference type="Pfam" id="PF08282">
    <property type="entry name" value="Hydrolase_3"/>
    <property type="match status" value="1"/>
</dbReference>
<sequence>MKLIAIDMDGTLVNRQLKVTKENSETIKEAVNDGHHVVIATGRSYDEAKHTLEDADLHLPLICVNGAEIRSEGWEILSSIPLTFEQYEDIKKILDDEDIYYELYTSKGTFTDNREKAYEVMKDIVLTSNPEATDDDIQKAALRRFRLGLVSVVGDFDKLLSEEGIEVYKFLAFSSDAEKLQRAFQHLKGVESLAVSASADNNLEITNSEAQKGVAVQRYAELKGISLQDTMAIGDNYNDISMLEVAGFPVAMGNAVDEVKEMAAFVTKENDESGVSFAIKKFLEQK</sequence>
<evidence type="ECO:0000313" key="1">
    <source>
        <dbReference type="EMBL" id="ANC76001.1"/>
    </source>
</evidence>
<dbReference type="GO" id="GO:0005829">
    <property type="term" value="C:cytosol"/>
    <property type="evidence" value="ECO:0007669"/>
    <property type="project" value="TreeGrafter"/>
</dbReference>
<dbReference type="GO" id="GO:0016791">
    <property type="term" value="F:phosphatase activity"/>
    <property type="evidence" value="ECO:0007669"/>
    <property type="project" value="TreeGrafter"/>
</dbReference>
<organism evidence="1 2">
    <name type="scientific">Fictibacillus phosphorivorans</name>
    <dbReference type="NCBI Taxonomy" id="1221500"/>
    <lineage>
        <taxon>Bacteria</taxon>
        <taxon>Bacillati</taxon>
        <taxon>Bacillota</taxon>
        <taxon>Bacilli</taxon>
        <taxon>Bacillales</taxon>
        <taxon>Fictibacillaceae</taxon>
        <taxon>Fictibacillus</taxon>
    </lineage>
</organism>